<evidence type="ECO:0000256" key="3">
    <source>
        <dbReference type="ARBA" id="ARBA00022989"/>
    </source>
</evidence>
<dbReference type="CDD" id="cd00093">
    <property type="entry name" value="HTH_XRE"/>
    <property type="match status" value="1"/>
</dbReference>
<keyword evidence="3 6" id="KW-1133">Transmembrane helix</keyword>
<evidence type="ECO:0000256" key="4">
    <source>
        <dbReference type="ARBA" id="ARBA00023125"/>
    </source>
</evidence>
<dbReference type="PANTHER" id="PTHR46797">
    <property type="entry name" value="HTH-TYPE TRANSCRIPTIONAL REGULATOR"/>
    <property type="match status" value="1"/>
</dbReference>
<keyword evidence="2 6" id="KW-0812">Transmembrane</keyword>
<dbReference type="InterPro" id="IPR010982">
    <property type="entry name" value="Lambda_DNA-bd_dom_sf"/>
</dbReference>
<name>A0ABT3RPV0_9BACT</name>
<keyword evidence="4" id="KW-0238">DNA-binding</keyword>
<protein>
    <submittedName>
        <fullName evidence="8">Helix-turn-helix domain-containing protein</fullName>
    </submittedName>
</protein>
<evidence type="ECO:0000256" key="2">
    <source>
        <dbReference type="ARBA" id="ARBA00022692"/>
    </source>
</evidence>
<keyword evidence="9" id="KW-1185">Reference proteome</keyword>
<feature type="transmembrane region" description="Helical" evidence="6">
    <location>
        <begin position="150"/>
        <end position="170"/>
    </location>
</feature>
<dbReference type="InterPro" id="IPR050807">
    <property type="entry name" value="TransReg_Diox_bact_type"/>
</dbReference>
<dbReference type="Pfam" id="PF01381">
    <property type="entry name" value="HTH_3"/>
    <property type="match status" value="1"/>
</dbReference>
<dbReference type="SMART" id="SM00530">
    <property type="entry name" value="HTH_XRE"/>
    <property type="match status" value="1"/>
</dbReference>
<sequence>MSTGQLLSRLRKEKRITQEELAEISGISLRKIQQIEKDQTEPKHYILNQLVKALDCSSKKLVADSSKKYKREVELLKVMNLSALSLILFPYGNIIFQSIILFKNRNKIRFYSVGKKIFSFQVIWTLTTSIILLITSFWQIEINQMINLSPFPVILVVYCLAIVINCVVIISQQKKLKAGNIKVYNSIPDIF</sequence>
<comment type="caution">
    <text evidence="8">The sequence shown here is derived from an EMBL/GenBank/DDBJ whole genome shotgun (WGS) entry which is preliminary data.</text>
</comment>
<dbReference type="InterPro" id="IPR001387">
    <property type="entry name" value="Cro/C1-type_HTH"/>
</dbReference>
<keyword evidence="5 6" id="KW-0472">Membrane</keyword>
<feature type="transmembrane region" description="Helical" evidence="6">
    <location>
        <begin position="117"/>
        <end position="138"/>
    </location>
</feature>
<comment type="subcellular location">
    <subcellularLocation>
        <location evidence="1">Membrane</location>
        <topology evidence="1">Multi-pass membrane protein</topology>
    </subcellularLocation>
</comment>
<dbReference type="Pfam" id="PF09685">
    <property type="entry name" value="MamF_MmsF"/>
    <property type="match status" value="1"/>
</dbReference>
<organism evidence="8 9">
    <name type="scientific">Mangrovivirga halotolerans</name>
    <dbReference type="NCBI Taxonomy" id="2993936"/>
    <lineage>
        <taxon>Bacteria</taxon>
        <taxon>Pseudomonadati</taxon>
        <taxon>Bacteroidota</taxon>
        <taxon>Cytophagia</taxon>
        <taxon>Cytophagales</taxon>
        <taxon>Mangrovivirgaceae</taxon>
        <taxon>Mangrovivirga</taxon>
    </lineage>
</organism>
<gene>
    <name evidence="8" type="ORF">OO013_05390</name>
</gene>
<accession>A0ABT3RPV0</accession>
<dbReference type="PROSITE" id="PS50943">
    <property type="entry name" value="HTH_CROC1"/>
    <property type="match status" value="1"/>
</dbReference>
<dbReference type="PANTHER" id="PTHR46797:SF1">
    <property type="entry name" value="METHYLPHOSPHONATE SYNTHASE"/>
    <property type="match status" value="1"/>
</dbReference>
<reference evidence="8 9" key="1">
    <citation type="submission" date="2022-11" db="EMBL/GenBank/DDBJ databases">
        <title>The characterization of three novel Bacteroidetes species and genomic analysis of their roles in tidal elemental geochemical cycles.</title>
        <authorList>
            <person name="Ma K."/>
        </authorList>
    </citation>
    <scope>NUCLEOTIDE SEQUENCE [LARGE SCALE GENOMIC DNA]</scope>
    <source>
        <strain evidence="8 9">M17</strain>
    </source>
</reference>
<evidence type="ECO:0000256" key="5">
    <source>
        <dbReference type="ARBA" id="ARBA00023136"/>
    </source>
</evidence>
<dbReference type="RefSeq" id="WP_266055662.1">
    <property type="nucleotide sequence ID" value="NZ_JAPFQN010000003.1"/>
</dbReference>
<dbReference type="InterPro" id="IPR019109">
    <property type="entry name" value="MamF_MmsF"/>
</dbReference>
<evidence type="ECO:0000256" key="1">
    <source>
        <dbReference type="ARBA" id="ARBA00004141"/>
    </source>
</evidence>
<feature type="transmembrane region" description="Helical" evidence="6">
    <location>
        <begin position="78"/>
        <end position="96"/>
    </location>
</feature>
<dbReference type="Gene3D" id="1.10.260.40">
    <property type="entry name" value="lambda repressor-like DNA-binding domains"/>
    <property type="match status" value="1"/>
</dbReference>
<feature type="domain" description="HTH cro/C1-type" evidence="7">
    <location>
        <begin position="7"/>
        <end position="61"/>
    </location>
</feature>
<dbReference type="SUPFAM" id="SSF47413">
    <property type="entry name" value="lambda repressor-like DNA-binding domains"/>
    <property type="match status" value="1"/>
</dbReference>
<evidence type="ECO:0000259" key="7">
    <source>
        <dbReference type="PROSITE" id="PS50943"/>
    </source>
</evidence>
<evidence type="ECO:0000313" key="8">
    <source>
        <dbReference type="EMBL" id="MCX2743287.1"/>
    </source>
</evidence>
<evidence type="ECO:0000256" key="6">
    <source>
        <dbReference type="SAM" id="Phobius"/>
    </source>
</evidence>
<proteinExistence type="predicted"/>
<dbReference type="EMBL" id="JAPFQN010000003">
    <property type="protein sequence ID" value="MCX2743287.1"/>
    <property type="molecule type" value="Genomic_DNA"/>
</dbReference>
<evidence type="ECO:0000313" key="9">
    <source>
        <dbReference type="Proteomes" id="UP001209885"/>
    </source>
</evidence>
<dbReference type="Proteomes" id="UP001209885">
    <property type="component" value="Unassembled WGS sequence"/>
</dbReference>